<dbReference type="Proteomes" id="UP001479436">
    <property type="component" value="Unassembled WGS sequence"/>
</dbReference>
<sequence>MPKKPVNLPQSLFRKLVSPMKELMKINGKIACHLKKKKPNISPLLITKNPKERKRKRIKSLLALSSVLLTPVGLALKAADRVAEELITLGSMFMINRLFPLLDK</sequence>
<evidence type="ECO:0000313" key="2">
    <source>
        <dbReference type="Proteomes" id="UP001479436"/>
    </source>
</evidence>
<comment type="caution">
    <text evidence="1">The sequence shown here is derived from an EMBL/GenBank/DDBJ whole genome shotgun (WGS) entry which is preliminary data.</text>
</comment>
<dbReference type="EMBL" id="JASJQH010005182">
    <property type="protein sequence ID" value="KAK9747046.1"/>
    <property type="molecule type" value="Genomic_DNA"/>
</dbReference>
<accession>A0ABR2WCH7</accession>
<proteinExistence type="predicted"/>
<protein>
    <submittedName>
        <fullName evidence="1">Uncharacterized protein</fullName>
    </submittedName>
</protein>
<reference evidence="1 2" key="1">
    <citation type="submission" date="2023-04" db="EMBL/GenBank/DDBJ databases">
        <title>Genome of Basidiobolus ranarum AG-B5.</title>
        <authorList>
            <person name="Stajich J.E."/>
            <person name="Carter-House D."/>
            <person name="Gryganskyi A."/>
        </authorList>
    </citation>
    <scope>NUCLEOTIDE SEQUENCE [LARGE SCALE GENOMIC DNA]</scope>
    <source>
        <strain evidence="1 2">AG-B5</strain>
    </source>
</reference>
<name>A0ABR2WCH7_9FUNG</name>
<keyword evidence="2" id="KW-1185">Reference proteome</keyword>
<organism evidence="1 2">
    <name type="scientific">Basidiobolus ranarum</name>
    <dbReference type="NCBI Taxonomy" id="34480"/>
    <lineage>
        <taxon>Eukaryota</taxon>
        <taxon>Fungi</taxon>
        <taxon>Fungi incertae sedis</taxon>
        <taxon>Zoopagomycota</taxon>
        <taxon>Entomophthoromycotina</taxon>
        <taxon>Basidiobolomycetes</taxon>
        <taxon>Basidiobolales</taxon>
        <taxon>Basidiobolaceae</taxon>
        <taxon>Basidiobolus</taxon>
    </lineage>
</organism>
<gene>
    <name evidence="1" type="ORF">K7432_018164</name>
</gene>
<evidence type="ECO:0000313" key="1">
    <source>
        <dbReference type="EMBL" id="KAK9747046.1"/>
    </source>
</evidence>